<dbReference type="EMBL" id="CM000766">
    <property type="protein sequence ID" value="KXG25706.1"/>
    <property type="molecule type" value="Genomic_DNA"/>
</dbReference>
<dbReference type="Proteomes" id="UP000000768">
    <property type="component" value="Chromosome 7"/>
</dbReference>
<reference evidence="3" key="2">
    <citation type="journal article" date="2018" name="Plant J.">
        <title>The Sorghum bicolor reference genome: improved assembly, gene annotations, a transcriptome atlas, and signatures of genome organization.</title>
        <authorList>
            <person name="McCormick R.F."/>
            <person name="Truong S.K."/>
            <person name="Sreedasyam A."/>
            <person name="Jenkins J."/>
            <person name="Shu S."/>
            <person name="Sims D."/>
            <person name="Kennedy M."/>
            <person name="Amirebrahimi M."/>
            <person name="Weers B.D."/>
            <person name="McKinley B."/>
            <person name="Mattison A."/>
            <person name="Morishige D.T."/>
            <person name="Grimwood J."/>
            <person name="Schmutz J."/>
            <person name="Mullet J.E."/>
        </authorList>
    </citation>
    <scope>NUCLEOTIDE SEQUENCE [LARGE SCALE GENOMIC DNA]</scope>
    <source>
        <strain evidence="3">cv. BTx623</strain>
    </source>
</reference>
<dbReference type="AlphaFoldDB" id="A0A1B6PJ46"/>
<name>A0A1B6PJ46_SORBI</name>
<evidence type="ECO:0000313" key="2">
    <source>
        <dbReference type="EMBL" id="KXG25706.1"/>
    </source>
</evidence>
<evidence type="ECO:0000313" key="3">
    <source>
        <dbReference type="Proteomes" id="UP000000768"/>
    </source>
</evidence>
<accession>A0A1B6PJ46</accession>
<reference evidence="2 3" key="1">
    <citation type="journal article" date="2009" name="Nature">
        <title>The Sorghum bicolor genome and the diversification of grasses.</title>
        <authorList>
            <person name="Paterson A.H."/>
            <person name="Bowers J.E."/>
            <person name="Bruggmann R."/>
            <person name="Dubchak I."/>
            <person name="Grimwood J."/>
            <person name="Gundlach H."/>
            <person name="Haberer G."/>
            <person name="Hellsten U."/>
            <person name="Mitros T."/>
            <person name="Poliakov A."/>
            <person name="Schmutz J."/>
            <person name="Spannagl M."/>
            <person name="Tang H."/>
            <person name="Wang X."/>
            <person name="Wicker T."/>
            <person name="Bharti A.K."/>
            <person name="Chapman J."/>
            <person name="Feltus F.A."/>
            <person name="Gowik U."/>
            <person name="Grigoriev I.V."/>
            <person name="Lyons E."/>
            <person name="Maher C.A."/>
            <person name="Martis M."/>
            <person name="Narechania A."/>
            <person name="Otillar R.P."/>
            <person name="Penning B.W."/>
            <person name="Salamov A.A."/>
            <person name="Wang Y."/>
            <person name="Zhang L."/>
            <person name="Carpita N.C."/>
            <person name="Freeling M."/>
            <person name="Gingle A.R."/>
            <person name="Hash C.T."/>
            <person name="Keller B."/>
            <person name="Klein P."/>
            <person name="Kresovich S."/>
            <person name="McCann M.C."/>
            <person name="Ming R."/>
            <person name="Peterson D.G."/>
            <person name="Mehboob-ur-Rahman"/>
            <person name="Ware D."/>
            <person name="Westhoff P."/>
            <person name="Mayer K.F."/>
            <person name="Messing J."/>
            <person name="Rokhsar D.S."/>
        </authorList>
    </citation>
    <scope>NUCLEOTIDE SEQUENCE [LARGE SCALE GENOMIC DNA]</scope>
    <source>
        <strain evidence="3">cv. BTx623</strain>
    </source>
</reference>
<protein>
    <submittedName>
        <fullName evidence="2">Uncharacterized protein</fullName>
    </submittedName>
</protein>
<dbReference type="ExpressionAtlas" id="A0A1B6PJ46">
    <property type="expression patterns" value="baseline"/>
</dbReference>
<dbReference type="InParanoid" id="A0A1B6PJ46"/>
<dbReference type="Gramene" id="KXG25706">
    <property type="protein sequence ID" value="KXG25706"/>
    <property type="gene ID" value="SORBI_3007G221500"/>
</dbReference>
<evidence type="ECO:0000256" key="1">
    <source>
        <dbReference type="SAM" id="MobiDB-lite"/>
    </source>
</evidence>
<feature type="region of interest" description="Disordered" evidence="1">
    <location>
        <begin position="1"/>
        <end position="78"/>
    </location>
</feature>
<gene>
    <name evidence="2" type="ORF">SORBI_3007G221500</name>
</gene>
<keyword evidence="3" id="KW-1185">Reference proteome</keyword>
<dbReference type="STRING" id="4558.A0A1B6PJ46"/>
<feature type="compositionally biased region" description="Basic and acidic residues" evidence="1">
    <location>
        <begin position="1"/>
        <end position="10"/>
    </location>
</feature>
<organism evidence="2 3">
    <name type="scientific">Sorghum bicolor</name>
    <name type="common">Sorghum</name>
    <name type="synonym">Sorghum vulgare</name>
    <dbReference type="NCBI Taxonomy" id="4558"/>
    <lineage>
        <taxon>Eukaryota</taxon>
        <taxon>Viridiplantae</taxon>
        <taxon>Streptophyta</taxon>
        <taxon>Embryophyta</taxon>
        <taxon>Tracheophyta</taxon>
        <taxon>Spermatophyta</taxon>
        <taxon>Magnoliopsida</taxon>
        <taxon>Liliopsida</taxon>
        <taxon>Poales</taxon>
        <taxon>Poaceae</taxon>
        <taxon>PACMAD clade</taxon>
        <taxon>Panicoideae</taxon>
        <taxon>Andropogonodae</taxon>
        <taxon>Andropogoneae</taxon>
        <taxon>Sorghinae</taxon>
        <taxon>Sorghum</taxon>
    </lineage>
</organism>
<proteinExistence type="predicted"/>
<sequence length="148" mass="16103">MTEAASEKINQRKMAQRGPYSIAPVPAPRMHSPGRQRGSGRDARPPVGADAGRAEGGRRAARISEASPRLRQSDSELSPSLSELLQLTGYQIFSNPPSKIIVLTSRLLSDAHRYILRYLSNHGTVSHCTVLTAISEVLNPCKNIMCVV</sequence>